<sequence length="76" mass="8695">MWRNLMILFLLTGCGGVAWNTTLASEPVVRRAMLESLRPGVTTESQFLTRWGRPTQRIREGGETRLIYRSMTNPRG</sequence>
<gene>
    <name evidence="1" type="ORF">BOA8489_00989</name>
</gene>
<name>A0A238IXX1_9RHOB</name>
<organism evidence="1 2">
    <name type="scientific">Boseongicola aestuarii</name>
    <dbReference type="NCBI Taxonomy" id="1470561"/>
    <lineage>
        <taxon>Bacteria</taxon>
        <taxon>Pseudomonadati</taxon>
        <taxon>Pseudomonadota</taxon>
        <taxon>Alphaproteobacteria</taxon>
        <taxon>Rhodobacterales</taxon>
        <taxon>Paracoccaceae</taxon>
        <taxon>Boseongicola</taxon>
    </lineage>
</organism>
<evidence type="ECO:0000313" key="1">
    <source>
        <dbReference type="EMBL" id="SMX22891.1"/>
    </source>
</evidence>
<dbReference type="EMBL" id="FXXQ01000002">
    <property type="protein sequence ID" value="SMX22891.1"/>
    <property type="molecule type" value="Genomic_DNA"/>
</dbReference>
<accession>A0A238IXX1</accession>
<dbReference type="Proteomes" id="UP000201838">
    <property type="component" value="Unassembled WGS sequence"/>
</dbReference>
<reference evidence="1 2" key="1">
    <citation type="submission" date="2017-05" db="EMBL/GenBank/DDBJ databases">
        <authorList>
            <person name="Song R."/>
            <person name="Chenine A.L."/>
            <person name="Ruprecht R.M."/>
        </authorList>
    </citation>
    <scope>NUCLEOTIDE SEQUENCE [LARGE SCALE GENOMIC DNA]</scope>
    <source>
        <strain evidence="1 2">CECT 8489</strain>
    </source>
</reference>
<evidence type="ECO:0008006" key="3">
    <source>
        <dbReference type="Google" id="ProtNLM"/>
    </source>
</evidence>
<evidence type="ECO:0000313" key="2">
    <source>
        <dbReference type="Proteomes" id="UP000201838"/>
    </source>
</evidence>
<protein>
    <recommendedName>
        <fullName evidence="3">Lipoprotein SmpA/OmlA domain-containing protein</fullName>
    </recommendedName>
</protein>
<keyword evidence="2" id="KW-1185">Reference proteome</keyword>
<dbReference type="AlphaFoldDB" id="A0A238IXX1"/>
<proteinExistence type="predicted"/>